<keyword evidence="4" id="KW-1185">Reference proteome</keyword>
<dbReference type="PROSITE" id="PS51417">
    <property type="entry name" value="ARF"/>
    <property type="match status" value="1"/>
</dbReference>
<dbReference type="SMART" id="SM00177">
    <property type="entry name" value="ARF"/>
    <property type="match status" value="1"/>
</dbReference>
<dbReference type="Pfam" id="PF00025">
    <property type="entry name" value="Arf"/>
    <property type="match status" value="1"/>
</dbReference>
<protein>
    <submittedName>
        <fullName evidence="3">Uncharacterized protein</fullName>
    </submittedName>
</protein>
<dbReference type="SUPFAM" id="SSF52540">
    <property type="entry name" value="P-loop containing nucleoside triphosphate hydrolases"/>
    <property type="match status" value="1"/>
</dbReference>
<gene>
    <name evidence="3" type="ORF">SLS60_002145</name>
</gene>
<reference evidence="3 4" key="1">
    <citation type="submission" date="2024-02" db="EMBL/GenBank/DDBJ databases">
        <title>De novo assembly and annotation of 12 fungi associated with fruit tree decline syndrome in Ontario, Canada.</title>
        <authorList>
            <person name="Sulman M."/>
            <person name="Ellouze W."/>
            <person name="Ilyukhin E."/>
        </authorList>
    </citation>
    <scope>NUCLEOTIDE SEQUENCE [LARGE SCALE GENOMIC DNA]</scope>
    <source>
        <strain evidence="3 4">M42-189</strain>
    </source>
</reference>
<dbReference type="InterPro" id="IPR006689">
    <property type="entry name" value="Small_GTPase_ARF/SAR"/>
</dbReference>
<dbReference type="PANTHER" id="PTHR11711">
    <property type="entry name" value="ADP RIBOSYLATION FACTOR-RELATED"/>
    <property type="match status" value="1"/>
</dbReference>
<accession>A0ABR3S1H5</accession>
<sequence length="364" mass="40737">MGLDASGKSTMLHKLASSEVVTTIPTIGLSIETASIQIPAPAESGRKQKFAARVTDTGGCSKIFHLVRRVMLDDTISGVIWVIDAKDRDRLVESPEELRILLPKLGSKELDIAPSIPILILVNKIDLPDRLSLGEICAEFDGLLESRHFAHLKPTTSEVNKPVEKMLTDMRSPEVLSRKLEEWLSRAEKDVPAEELVQRLYALALPSWDHYTHLRLAYILLLKYGRRQGKDKIFEGFKQYIDKSGKIHGKSFHMTMTYFWVQMVHLGIASMGVDVDSHTLKAEGMEEDPRLYDFGRFLMVNQYLVDGQLWADYYSKDLLMSSEAKKGVVFPDIKGLPDVLYSTGAKPGTKKSDTASVSTKTALV</sequence>
<dbReference type="InterPro" id="IPR024156">
    <property type="entry name" value="Small_GTPase_ARF"/>
</dbReference>
<comment type="caution">
    <text evidence="3">The sequence shown here is derived from an EMBL/GenBank/DDBJ whole genome shotgun (WGS) entry which is preliminary data.</text>
</comment>
<evidence type="ECO:0000313" key="3">
    <source>
        <dbReference type="EMBL" id="KAL1610477.1"/>
    </source>
</evidence>
<dbReference type="Proteomes" id="UP001521785">
    <property type="component" value="Unassembled WGS sequence"/>
</dbReference>
<keyword evidence="1" id="KW-0547">Nucleotide-binding</keyword>
<evidence type="ECO:0000256" key="1">
    <source>
        <dbReference type="ARBA" id="ARBA00022741"/>
    </source>
</evidence>
<dbReference type="Gene3D" id="3.40.50.300">
    <property type="entry name" value="P-loop containing nucleotide triphosphate hydrolases"/>
    <property type="match status" value="1"/>
</dbReference>
<dbReference type="EMBL" id="JAKJXO020000002">
    <property type="protein sequence ID" value="KAL1610477.1"/>
    <property type="molecule type" value="Genomic_DNA"/>
</dbReference>
<evidence type="ECO:0000313" key="4">
    <source>
        <dbReference type="Proteomes" id="UP001521785"/>
    </source>
</evidence>
<keyword evidence="2" id="KW-0342">GTP-binding</keyword>
<dbReference type="InterPro" id="IPR027417">
    <property type="entry name" value="P-loop_NTPase"/>
</dbReference>
<name>A0ABR3S1H5_9PLEO</name>
<evidence type="ECO:0000256" key="2">
    <source>
        <dbReference type="ARBA" id="ARBA00023134"/>
    </source>
</evidence>
<organism evidence="3 4">
    <name type="scientific">Paraconiothyrium brasiliense</name>
    <dbReference type="NCBI Taxonomy" id="300254"/>
    <lineage>
        <taxon>Eukaryota</taxon>
        <taxon>Fungi</taxon>
        <taxon>Dikarya</taxon>
        <taxon>Ascomycota</taxon>
        <taxon>Pezizomycotina</taxon>
        <taxon>Dothideomycetes</taxon>
        <taxon>Pleosporomycetidae</taxon>
        <taxon>Pleosporales</taxon>
        <taxon>Massarineae</taxon>
        <taxon>Didymosphaeriaceae</taxon>
        <taxon>Paraconiothyrium</taxon>
    </lineage>
</organism>
<proteinExistence type="predicted"/>